<name>A0A7S3P3T1_9STRA</name>
<reference evidence="2" key="1">
    <citation type="submission" date="2021-01" db="EMBL/GenBank/DDBJ databases">
        <authorList>
            <person name="Corre E."/>
            <person name="Pelletier E."/>
            <person name="Niang G."/>
            <person name="Scheremetjew M."/>
            <person name="Finn R."/>
            <person name="Kale V."/>
            <person name="Holt S."/>
            <person name="Cochrane G."/>
            <person name="Meng A."/>
            <person name="Brown T."/>
            <person name="Cohen L."/>
        </authorList>
    </citation>
    <scope>NUCLEOTIDE SEQUENCE</scope>
    <source>
        <strain evidence="2">CCMP127</strain>
    </source>
</reference>
<feature type="compositionally biased region" description="Pro residues" evidence="1">
    <location>
        <begin position="884"/>
        <end position="898"/>
    </location>
</feature>
<feature type="compositionally biased region" description="Basic and acidic residues" evidence="1">
    <location>
        <begin position="939"/>
        <end position="953"/>
    </location>
</feature>
<organism evidence="2">
    <name type="scientific">Amphora coffeiformis</name>
    <dbReference type="NCBI Taxonomy" id="265554"/>
    <lineage>
        <taxon>Eukaryota</taxon>
        <taxon>Sar</taxon>
        <taxon>Stramenopiles</taxon>
        <taxon>Ochrophyta</taxon>
        <taxon>Bacillariophyta</taxon>
        <taxon>Bacillariophyceae</taxon>
        <taxon>Bacillariophycidae</taxon>
        <taxon>Thalassiophysales</taxon>
        <taxon>Catenulaceae</taxon>
        <taxon>Amphora</taxon>
    </lineage>
</organism>
<feature type="region of interest" description="Disordered" evidence="1">
    <location>
        <begin position="78"/>
        <end position="97"/>
    </location>
</feature>
<dbReference type="AlphaFoldDB" id="A0A7S3P3T1"/>
<feature type="compositionally biased region" description="Polar residues" evidence="1">
    <location>
        <begin position="206"/>
        <end position="222"/>
    </location>
</feature>
<evidence type="ECO:0000256" key="1">
    <source>
        <dbReference type="SAM" id="MobiDB-lite"/>
    </source>
</evidence>
<feature type="compositionally biased region" description="Basic and acidic residues" evidence="1">
    <location>
        <begin position="310"/>
        <end position="322"/>
    </location>
</feature>
<feature type="compositionally biased region" description="Pro residues" evidence="1">
    <location>
        <begin position="501"/>
        <end position="511"/>
    </location>
</feature>
<feature type="compositionally biased region" description="Low complexity" evidence="1">
    <location>
        <begin position="478"/>
        <end position="487"/>
    </location>
</feature>
<dbReference type="EMBL" id="HBIM01003396">
    <property type="protein sequence ID" value="CAE0404835.1"/>
    <property type="molecule type" value="Transcribed_RNA"/>
</dbReference>
<feature type="region of interest" description="Disordered" evidence="1">
    <location>
        <begin position="939"/>
        <end position="997"/>
    </location>
</feature>
<feature type="region of interest" description="Disordered" evidence="1">
    <location>
        <begin position="1"/>
        <end position="44"/>
    </location>
</feature>
<feature type="compositionally biased region" description="Polar residues" evidence="1">
    <location>
        <begin position="232"/>
        <end position="244"/>
    </location>
</feature>
<accession>A0A7S3P3T1</accession>
<gene>
    <name evidence="2" type="ORF">ACOF00016_LOCUS2927</name>
</gene>
<proteinExistence type="predicted"/>
<sequence>MTGLGFLSNPSAFHRSARSEEDSDSSGSFDTYESGIHSQSTSRADGGFFGDILAASEKAFGTVAHSLDMLFEEPFFEDESEEETIETISVDSVPRSRPAEGEEAEEIDEDAFVEHAFADEAFMKQAPPASSETAPIKNLAPKPKSIMKKRYQIPMGKYNFGRIHANKGDAPHNPDIARARSEEEIAADIMFKAVESWFGTKDSRTSSRVRFSCQDPSENNLITEEAVPPATPRQTPTDSTPQSEISRKEPKQKNPLGSDSGSASEPSAPSSPSEAEKTPSPAITLFPRLSLAEVSKKPDPETCNPNTKPQEFRTMETPKKSQSDGPVHRQNLTTSQFEKQPTPRIKRSIPQGVKLSSRPKNQVAKPVYGKGRKMRWALGGVWRAHRQGAKDKKHTDPIKRKEVHLKSDSGDATSPQVVEGRGLAFSIFPEAAPPTSKKRELLNTMGTVIVEKSFDMANICGNRGGAAKKGSFGLIKAASSSEAEPSSTVEKKETTGNKPITPNPSPRPSPNSPSESKTSKSDNTKPSKSPSAPIAASVSNRQLNGQSPSPSTPSKSMVEARSSFSSLATTSEPKRNGLLSAIRRRGKSLLNTENKLDGDGNDGLKTTIIMTDSKSSLDPFRAGRTADMSDDEDSAILDSDPFEAFRPLTPPIDGRDGFLCSNIASELSNRCSYRFQHPEHHQPLCHTEHFSELEGETSVHPFVLEIQGQIDSFIAGLTGSASSNRALAQALSTDENGQLMICKESGSPKGICSQLEHVRDTSKAVAKQDIKEFLDTYQNDLHLETRPSFSLDVFEGAFTQASKDLTDLAEGVTQSESSLTESESLDSDNSDQSQLVGDAGEGFRTATQNPETAHKKHQRRVPATTFSSSAKSKSKRKEFSARQTPPPLLYPVDEPPFPVSNQVQGRDYFDEEKSETSEWVDFGSKVVFHRPKLLRRFSHDSGEGKVSTPDRRPKLLGRLSYDSGEEKPSSPERRSHDSGEEKEFTSERRRRRRSKVQDLAFPVEIRDDKVPLRDGRQFVC</sequence>
<feature type="compositionally biased region" description="Polar residues" evidence="1">
    <location>
        <begin position="330"/>
        <end position="339"/>
    </location>
</feature>
<protein>
    <submittedName>
        <fullName evidence="2">Uncharacterized protein</fullName>
    </submittedName>
</protein>
<feature type="compositionally biased region" description="Basic and acidic residues" evidence="1">
    <location>
        <begin position="964"/>
        <end position="987"/>
    </location>
</feature>
<feature type="region of interest" description="Disordered" evidence="1">
    <location>
        <begin position="204"/>
        <end position="361"/>
    </location>
</feature>
<feature type="region of interest" description="Disordered" evidence="1">
    <location>
        <begin position="809"/>
        <end position="903"/>
    </location>
</feature>
<feature type="compositionally biased region" description="Polar residues" evidence="1">
    <location>
        <begin position="562"/>
        <end position="571"/>
    </location>
</feature>
<feature type="compositionally biased region" description="Low complexity" evidence="1">
    <location>
        <begin position="258"/>
        <end position="282"/>
    </location>
</feature>
<feature type="compositionally biased region" description="Polar residues" evidence="1">
    <location>
        <begin position="540"/>
        <end position="555"/>
    </location>
</feature>
<feature type="compositionally biased region" description="Low complexity" evidence="1">
    <location>
        <begin position="526"/>
        <end position="539"/>
    </location>
</feature>
<evidence type="ECO:0000313" key="2">
    <source>
        <dbReference type="EMBL" id="CAE0404835.1"/>
    </source>
</evidence>
<feature type="region of interest" description="Disordered" evidence="1">
    <location>
        <begin position="478"/>
        <end position="578"/>
    </location>
</feature>